<accession>A0AAU8DLL6</accession>
<evidence type="ECO:0000313" key="3">
    <source>
        <dbReference type="EMBL" id="XCG61821.1"/>
    </source>
</evidence>
<gene>
    <name evidence="3" type="ORF">ABLG96_10995</name>
</gene>
<evidence type="ECO:0000256" key="1">
    <source>
        <dbReference type="ARBA" id="ARBA00023002"/>
    </source>
</evidence>
<dbReference type="GO" id="GO:0019622">
    <property type="term" value="P:3-(3-hydroxy)phenylpropionate catabolic process"/>
    <property type="evidence" value="ECO:0007669"/>
    <property type="project" value="TreeGrafter"/>
</dbReference>
<dbReference type="GO" id="GO:0071949">
    <property type="term" value="F:FAD binding"/>
    <property type="evidence" value="ECO:0007669"/>
    <property type="project" value="InterPro"/>
</dbReference>
<dbReference type="GO" id="GO:0008688">
    <property type="term" value="F:3-(3-hydroxyphenyl)propionate hydroxylase activity"/>
    <property type="evidence" value="ECO:0007669"/>
    <property type="project" value="UniProtKB-EC"/>
</dbReference>
<proteinExistence type="predicted"/>
<protein>
    <submittedName>
        <fullName evidence="3">Bifunctional 3-(3-hydroxy-phenyl)propionate/3-hydroxycinnamic acid hydroxylase</fullName>
        <ecNumber evidence="3">1.14.13.127</ecNumber>
    </submittedName>
</protein>
<dbReference type="Pfam" id="PF01494">
    <property type="entry name" value="FAD_binding_3"/>
    <property type="match status" value="1"/>
</dbReference>
<keyword evidence="1 3" id="KW-0560">Oxidoreductase</keyword>
<dbReference type="InterPro" id="IPR002938">
    <property type="entry name" value="FAD-bd"/>
</dbReference>
<dbReference type="Gene3D" id="3.50.50.60">
    <property type="entry name" value="FAD/NAD(P)-binding domain"/>
    <property type="match status" value="1"/>
</dbReference>
<dbReference type="SUPFAM" id="SSF51905">
    <property type="entry name" value="FAD/NAD(P)-binding domain"/>
    <property type="match status" value="1"/>
</dbReference>
<dbReference type="PANTHER" id="PTHR43476:SF3">
    <property type="entry name" value="FAD-BINDING MONOOXYGENASE"/>
    <property type="match status" value="1"/>
</dbReference>
<dbReference type="RefSeq" id="WP_353647437.1">
    <property type="nucleotide sequence ID" value="NZ_CP159218.1"/>
</dbReference>
<organism evidence="3">
    <name type="scientific">Nakamurella sp. A5-74</name>
    <dbReference type="NCBI Taxonomy" id="3158264"/>
    <lineage>
        <taxon>Bacteria</taxon>
        <taxon>Bacillati</taxon>
        <taxon>Actinomycetota</taxon>
        <taxon>Actinomycetes</taxon>
        <taxon>Nakamurellales</taxon>
        <taxon>Nakamurellaceae</taxon>
        <taxon>Nakamurella</taxon>
    </lineage>
</organism>
<dbReference type="InterPro" id="IPR050631">
    <property type="entry name" value="PheA/TfdB_FAD_monoxygenase"/>
</dbReference>
<dbReference type="PANTHER" id="PTHR43476">
    <property type="entry name" value="3-(3-HYDROXY-PHENYL)PROPIONATE/3-HYDROXYCINNAMIC ACID HYDROXYLASE"/>
    <property type="match status" value="1"/>
</dbReference>
<dbReference type="Gene3D" id="3.30.70.2450">
    <property type="match status" value="1"/>
</dbReference>
<dbReference type="EC" id="1.14.13.127" evidence="3"/>
<feature type="domain" description="FAD-binding" evidence="2">
    <location>
        <begin position="69"/>
        <end position="411"/>
    </location>
</feature>
<name>A0AAU8DLL6_9ACTN</name>
<sequence length="586" mass="64503">MTQRLSEQPRVECCRHVGLRCPKPCEWLRCYRSREGATRANLNPEGATMTVVVPAGARASVDDGSGRFEFLVVGAGPVGLTTAMLLGRRGHRVLVVERWPVRYPLPRACTIDHEALRILQSAGVMQHHNDLFEPSRGERGGYQIRNGAGELLRQINWNRPAESGWANTNGFYQPDLEAALETMAGELPTVEIRRGCSAVGVDQDDTGVNLTIQSTSGTTSRVRGNWLIACDGANSAIRGLVGLESASADFEADWLVVDYQPIVDREWDAFVTQYCDPAQPATAVKSGPGRRRFEFMRRQDITVEELGRPETAWRLMQPWNVTPANARLERHAVYTFRGRWADEWRRGRVLLAGDAAHLMPPFLGQGLCAGLRDASALAWRLSMIADGQAAPSVLDSYTTERRAHVREIIDAAIDIGKVICELDPKRAAQRDARMKAELADETVEPPHPRLGQPSLARIGDEHAGTLSVQGRVEVDGRAGLFDEITGGSWQLIGLDIDPMVQVGEELREWFAEIGGTSTAVGRRGAVRDVDDTYRTWFGTHDCRIVLSRPDFYIYGTGDENDVADLLDALRATLTGLSVPTRSGAAS</sequence>
<dbReference type="InterPro" id="IPR036188">
    <property type="entry name" value="FAD/NAD-bd_sf"/>
</dbReference>
<dbReference type="PRINTS" id="PR00420">
    <property type="entry name" value="RNGMNOXGNASE"/>
</dbReference>
<dbReference type="NCBIfam" id="NF004829">
    <property type="entry name" value="PRK06183.1-3"/>
    <property type="match status" value="1"/>
</dbReference>
<reference evidence="3" key="1">
    <citation type="submission" date="2024-05" db="EMBL/GenBank/DDBJ databases">
        <authorList>
            <person name="Cai S.Y."/>
            <person name="Jin L.M."/>
            <person name="Li H.R."/>
        </authorList>
    </citation>
    <scope>NUCLEOTIDE SEQUENCE</scope>
    <source>
        <strain evidence="3">A5-74</strain>
    </source>
</reference>
<dbReference type="EMBL" id="CP159218">
    <property type="protein sequence ID" value="XCG61821.1"/>
    <property type="molecule type" value="Genomic_DNA"/>
</dbReference>
<dbReference type="AlphaFoldDB" id="A0AAU8DLL6"/>
<evidence type="ECO:0000259" key="2">
    <source>
        <dbReference type="Pfam" id="PF01494"/>
    </source>
</evidence>